<keyword evidence="18 28" id="KW-1133">Transmembrane helix</keyword>
<dbReference type="OrthoDB" id="9766909at2"/>
<name>A0A6I3SD29_HELMO</name>
<feature type="region of interest" description="Disordered" evidence="27">
    <location>
        <begin position="673"/>
        <end position="781"/>
    </location>
</feature>
<keyword evidence="17" id="KW-0573">Peptidoglycan synthesis</keyword>
<keyword evidence="10" id="KW-0645">Protease</keyword>
<keyword evidence="22" id="KW-0961">Cell wall biogenesis/degradation</keyword>
<evidence type="ECO:0000256" key="18">
    <source>
        <dbReference type="ARBA" id="ARBA00022989"/>
    </source>
</evidence>
<protein>
    <recommendedName>
        <fullName evidence="7">Penicillin-binding protein 1A</fullName>
        <ecNumber evidence="24">2.4.99.28</ecNumber>
        <ecNumber evidence="6">3.4.16.4</ecNumber>
    </recommendedName>
</protein>
<dbReference type="GO" id="GO:0046677">
    <property type="term" value="P:response to antibiotic"/>
    <property type="evidence" value="ECO:0007669"/>
    <property type="project" value="UniProtKB-KW"/>
</dbReference>
<evidence type="ECO:0000256" key="27">
    <source>
        <dbReference type="SAM" id="MobiDB-lite"/>
    </source>
</evidence>
<evidence type="ECO:0000313" key="31">
    <source>
        <dbReference type="EMBL" id="MTV47405.1"/>
    </source>
</evidence>
<dbReference type="Pfam" id="PF00912">
    <property type="entry name" value="Transgly"/>
    <property type="match status" value="1"/>
</dbReference>
<evidence type="ECO:0000256" key="8">
    <source>
        <dbReference type="ARBA" id="ARBA00022475"/>
    </source>
</evidence>
<evidence type="ECO:0000256" key="22">
    <source>
        <dbReference type="ARBA" id="ARBA00023316"/>
    </source>
</evidence>
<evidence type="ECO:0000256" key="26">
    <source>
        <dbReference type="ARBA" id="ARBA00060592"/>
    </source>
</evidence>
<sequence>MGENPRGTSCRGGTHRMFQTPDRKEGPSRDSPSTDKGKPSKFRRWLQVVAVITLFILLVGIGTLTYFLNDCPELNAETLGSLEATSFVYDKDGELITVLHGEQNRIPISLDSIPLMMQNAMLAAEDLRFYDHQGVDFRAILRALVTNFQDGRYSQGASTITQQLVKNTFLSTEKTIKRKIQEAFLAYRLESRFSKHQILELYLNRIYFGHSAYGVQAAAQTYFGKDASMLNLAEAAMIASIPRRPGYYSPITNPDAVLERRNLILSIMSKNNMISTAQAEEAKKEALPHQIHGVTQGRYPYGAFVDYVINELSNHGYSEDQVFRGGLKIYTSLDRKVQQRIEDVMNDDSNYPPGPSDQPVQASVAIIDHKTGEIKGLGGGRNYDGRRSFNRATQLRRQPGSALKPIVVYGPAMEAGYTPDDILVDAPIDFDGYSPGNYDNRYRGPVTIREAVAYSLNVPAVYLFKLMGMEKGIQFAKNVGLPLTDQDRYLSLALGGMTQGVSPLQMAGAYTPLSNMGTYVEPHAVTLVIDAQGKELPIEYKTSQVMSSSAAYRTTQMLVSTVQSGTGYRAQMRHPVAGKTGTTELPPTPEFKNLKGNKDAWFVGYTPKYTCAVWMGYDKTDNSHYLKQIYGGSYPAQMFREIMNDALQNEAVEAFHQPEDYEVARAAKFIGPKNYDWSPRHRESPGPPSMEPAHPEGATEVITPSTGDEPDRQTPLVDSEKSAKDKPVKKVPETTIDVPPVVTTPSQDGNSRSIKEPDTSGKAQTTNHPPVTPEPDTGPKG</sequence>
<feature type="compositionally biased region" description="Basic and acidic residues" evidence="27">
    <location>
        <begin position="21"/>
        <end position="38"/>
    </location>
</feature>
<evidence type="ECO:0000256" key="4">
    <source>
        <dbReference type="ARBA" id="ARBA00007090"/>
    </source>
</evidence>
<keyword evidence="21" id="KW-0511">Multifunctional enzyme</keyword>
<comment type="function">
    <text evidence="1">Cell wall formation. Synthesis of cross-linked peptidoglycan from the lipid intermediates. The enzyme has a penicillin-insensitive transglycosylase N-terminal domain (formation of linear glycan strands) and a penicillin-sensitive transpeptidase C-terminal domain (cross-linking of the peptide subunits).</text>
</comment>
<dbReference type="InterPro" id="IPR050396">
    <property type="entry name" value="Glycosyltr_51/Transpeptidase"/>
</dbReference>
<feature type="transmembrane region" description="Helical" evidence="28">
    <location>
        <begin position="45"/>
        <end position="68"/>
    </location>
</feature>
<dbReference type="PANTHER" id="PTHR32282">
    <property type="entry name" value="BINDING PROTEIN TRANSPEPTIDASE, PUTATIVE-RELATED"/>
    <property type="match status" value="1"/>
</dbReference>
<evidence type="ECO:0000256" key="11">
    <source>
        <dbReference type="ARBA" id="ARBA00022676"/>
    </source>
</evidence>
<dbReference type="Gene3D" id="3.40.710.10">
    <property type="entry name" value="DD-peptidase/beta-lactamase superfamily"/>
    <property type="match status" value="1"/>
</dbReference>
<comment type="similarity">
    <text evidence="5">In the N-terminal section; belongs to the glycosyltransferase 51 family.</text>
</comment>
<keyword evidence="13 28" id="KW-0812">Transmembrane</keyword>
<feature type="compositionally biased region" description="Low complexity" evidence="27">
    <location>
        <begin position="733"/>
        <end position="745"/>
    </location>
</feature>
<evidence type="ECO:0000256" key="13">
    <source>
        <dbReference type="ARBA" id="ARBA00022692"/>
    </source>
</evidence>
<dbReference type="GO" id="GO:0071555">
    <property type="term" value="P:cell wall organization"/>
    <property type="evidence" value="ECO:0007669"/>
    <property type="project" value="UniProtKB-KW"/>
</dbReference>
<evidence type="ECO:0000256" key="28">
    <source>
        <dbReference type="SAM" id="Phobius"/>
    </source>
</evidence>
<organism evidence="31 32">
    <name type="scientific">Heliobacterium mobile</name>
    <name type="common">Heliobacillus mobilis</name>
    <dbReference type="NCBI Taxonomy" id="28064"/>
    <lineage>
        <taxon>Bacteria</taxon>
        <taxon>Bacillati</taxon>
        <taxon>Bacillota</taxon>
        <taxon>Clostridia</taxon>
        <taxon>Eubacteriales</taxon>
        <taxon>Heliobacteriaceae</taxon>
        <taxon>Heliobacterium</taxon>
    </lineage>
</organism>
<dbReference type="PANTHER" id="PTHR32282:SF11">
    <property type="entry name" value="PENICILLIN-BINDING PROTEIN 1B"/>
    <property type="match status" value="1"/>
</dbReference>
<evidence type="ECO:0000259" key="30">
    <source>
        <dbReference type="Pfam" id="PF00912"/>
    </source>
</evidence>
<evidence type="ECO:0000256" key="20">
    <source>
        <dbReference type="ARBA" id="ARBA00023251"/>
    </source>
</evidence>
<dbReference type="GO" id="GO:0005886">
    <property type="term" value="C:plasma membrane"/>
    <property type="evidence" value="ECO:0007669"/>
    <property type="project" value="UniProtKB-SubCell"/>
</dbReference>
<evidence type="ECO:0000256" key="21">
    <source>
        <dbReference type="ARBA" id="ARBA00023268"/>
    </source>
</evidence>
<accession>A0A6I3SD29</accession>
<evidence type="ECO:0000256" key="7">
    <source>
        <dbReference type="ARBA" id="ARBA00018638"/>
    </source>
</evidence>
<dbReference type="InterPro" id="IPR023346">
    <property type="entry name" value="Lysozyme-like_dom_sf"/>
</dbReference>
<evidence type="ECO:0000256" key="9">
    <source>
        <dbReference type="ARBA" id="ARBA00022645"/>
    </source>
</evidence>
<comment type="pathway">
    <text evidence="3">Cell wall biogenesis; peptidoglycan biosynthesis.</text>
</comment>
<evidence type="ECO:0000256" key="25">
    <source>
        <dbReference type="ARBA" id="ARBA00049902"/>
    </source>
</evidence>
<evidence type="ECO:0000259" key="29">
    <source>
        <dbReference type="Pfam" id="PF00905"/>
    </source>
</evidence>
<comment type="catalytic activity">
    <reaction evidence="25">
        <text>[GlcNAc-(1-&gt;4)-Mur2Ac(oyl-L-Ala-gamma-D-Glu-L-Lys-D-Ala-D-Ala)](n)-di-trans,octa-cis-undecaprenyl diphosphate + beta-D-GlcNAc-(1-&gt;4)-Mur2Ac(oyl-L-Ala-gamma-D-Glu-L-Lys-D-Ala-D-Ala)-di-trans,octa-cis-undecaprenyl diphosphate = [GlcNAc-(1-&gt;4)-Mur2Ac(oyl-L-Ala-gamma-D-Glu-L-Lys-D-Ala-D-Ala)](n+1)-di-trans,octa-cis-undecaprenyl diphosphate + di-trans,octa-cis-undecaprenyl diphosphate + H(+)</text>
        <dbReference type="Rhea" id="RHEA:23708"/>
        <dbReference type="Rhea" id="RHEA-COMP:9602"/>
        <dbReference type="Rhea" id="RHEA-COMP:9603"/>
        <dbReference type="ChEBI" id="CHEBI:15378"/>
        <dbReference type="ChEBI" id="CHEBI:58405"/>
        <dbReference type="ChEBI" id="CHEBI:60033"/>
        <dbReference type="ChEBI" id="CHEBI:78435"/>
        <dbReference type="EC" id="2.4.99.28"/>
    </reaction>
</comment>
<dbReference type="InterPro" id="IPR036950">
    <property type="entry name" value="PBP_transglycosylase"/>
</dbReference>
<dbReference type="GO" id="GO:0008360">
    <property type="term" value="P:regulation of cell shape"/>
    <property type="evidence" value="ECO:0007669"/>
    <property type="project" value="UniProtKB-KW"/>
</dbReference>
<keyword evidence="15" id="KW-0133">Cell shape</keyword>
<evidence type="ECO:0000256" key="15">
    <source>
        <dbReference type="ARBA" id="ARBA00022960"/>
    </source>
</evidence>
<dbReference type="FunFam" id="1.10.3810.10:FF:000001">
    <property type="entry name" value="Penicillin-binding protein 1A"/>
    <property type="match status" value="1"/>
</dbReference>
<dbReference type="SUPFAM" id="SSF53955">
    <property type="entry name" value="Lysozyme-like"/>
    <property type="match status" value="1"/>
</dbReference>
<evidence type="ECO:0000256" key="16">
    <source>
        <dbReference type="ARBA" id="ARBA00022968"/>
    </source>
</evidence>
<keyword evidence="9" id="KW-0121">Carboxypeptidase</keyword>
<keyword evidence="14" id="KW-0378">Hydrolase</keyword>
<comment type="catalytic activity">
    <reaction evidence="23">
        <text>Preferential cleavage: (Ac)2-L-Lys-D-Ala-|-D-Ala. Also transpeptidation of peptidyl-alanyl moieties that are N-acyl substituents of D-alanine.</text>
        <dbReference type="EC" id="3.4.16.4"/>
    </reaction>
</comment>
<evidence type="ECO:0000256" key="12">
    <source>
        <dbReference type="ARBA" id="ARBA00022679"/>
    </source>
</evidence>
<comment type="similarity">
    <text evidence="4">In the C-terminal section; belongs to the transpeptidase family.</text>
</comment>
<gene>
    <name evidence="31" type="ORF">GJ688_00245</name>
</gene>
<evidence type="ECO:0000256" key="2">
    <source>
        <dbReference type="ARBA" id="ARBA00004401"/>
    </source>
</evidence>
<dbReference type="AlphaFoldDB" id="A0A6I3SD29"/>
<dbReference type="GO" id="GO:0009002">
    <property type="term" value="F:serine-type D-Ala-D-Ala carboxypeptidase activity"/>
    <property type="evidence" value="ECO:0007669"/>
    <property type="project" value="UniProtKB-EC"/>
</dbReference>
<dbReference type="InterPro" id="IPR001460">
    <property type="entry name" value="PCN-bd_Tpept"/>
</dbReference>
<proteinExistence type="inferred from homology"/>
<evidence type="ECO:0000256" key="23">
    <source>
        <dbReference type="ARBA" id="ARBA00034000"/>
    </source>
</evidence>
<evidence type="ECO:0000256" key="24">
    <source>
        <dbReference type="ARBA" id="ARBA00044770"/>
    </source>
</evidence>
<dbReference type="EMBL" id="WNKU01000001">
    <property type="protein sequence ID" value="MTV47405.1"/>
    <property type="molecule type" value="Genomic_DNA"/>
</dbReference>
<dbReference type="Pfam" id="PF00905">
    <property type="entry name" value="Transpeptidase"/>
    <property type="match status" value="1"/>
</dbReference>
<dbReference type="GO" id="GO:0009252">
    <property type="term" value="P:peptidoglycan biosynthetic process"/>
    <property type="evidence" value="ECO:0007669"/>
    <property type="project" value="UniProtKB-UniPathway"/>
</dbReference>
<evidence type="ECO:0000256" key="10">
    <source>
        <dbReference type="ARBA" id="ARBA00022670"/>
    </source>
</evidence>
<dbReference type="NCBIfam" id="TIGR02074">
    <property type="entry name" value="PBP_1a_fam"/>
    <property type="match status" value="1"/>
</dbReference>
<comment type="pathway">
    <text evidence="26">Glycan biosynthesis.</text>
</comment>
<dbReference type="EC" id="2.4.99.28" evidence="24"/>
<keyword evidence="11" id="KW-0328">Glycosyltransferase</keyword>
<keyword evidence="19 28" id="KW-0472">Membrane</keyword>
<evidence type="ECO:0000313" key="32">
    <source>
        <dbReference type="Proteomes" id="UP000430670"/>
    </source>
</evidence>
<reference evidence="31 32" key="1">
    <citation type="submission" date="2019-11" db="EMBL/GenBank/DDBJ databases">
        <title>Whole-genome sequence of a the green, strictly anaerobic photosynthetic bacterium Heliobacillus mobilis DSM 6151.</title>
        <authorList>
            <person name="Kyndt J.A."/>
            <person name="Meyer T.E."/>
        </authorList>
    </citation>
    <scope>NUCLEOTIDE SEQUENCE [LARGE SCALE GENOMIC DNA]</scope>
    <source>
        <strain evidence="31 32">DSM 6151</strain>
    </source>
</reference>
<keyword evidence="12" id="KW-0808">Transferase</keyword>
<evidence type="ECO:0000256" key="3">
    <source>
        <dbReference type="ARBA" id="ARBA00004752"/>
    </source>
</evidence>
<keyword evidence="32" id="KW-1185">Reference proteome</keyword>
<dbReference type="InterPro" id="IPR001264">
    <property type="entry name" value="Glyco_trans_51"/>
</dbReference>
<dbReference type="Gene3D" id="1.10.3810.10">
    <property type="entry name" value="Biosynthetic peptidoglycan transglycosylase-like"/>
    <property type="match status" value="1"/>
</dbReference>
<dbReference type="GO" id="GO:0008658">
    <property type="term" value="F:penicillin binding"/>
    <property type="evidence" value="ECO:0007669"/>
    <property type="project" value="InterPro"/>
</dbReference>
<dbReference type="SUPFAM" id="SSF56601">
    <property type="entry name" value="beta-lactamase/transpeptidase-like"/>
    <property type="match status" value="1"/>
</dbReference>
<evidence type="ECO:0000256" key="5">
    <source>
        <dbReference type="ARBA" id="ARBA00007739"/>
    </source>
</evidence>
<comment type="caution">
    <text evidence="31">The sequence shown here is derived from an EMBL/GenBank/DDBJ whole genome shotgun (WGS) entry which is preliminary data.</text>
</comment>
<dbReference type="UniPathway" id="UPA00219"/>
<evidence type="ECO:0000256" key="17">
    <source>
        <dbReference type="ARBA" id="ARBA00022984"/>
    </source>
</evidence>
<feature type="compositionally biased region" description="Basic and acidic residues" evidence="27">
    <location>
        <begin position="718"/>
        <end position="732"/>
    </location>
</feature>
<feature type="region of interest" description="Disordered" evidence="27">
    <location>
        <begin position="1"/>
        <end position="39"/>
    </location>
</feature>
<evidence type="ECO:0000256" key="1">
    <source>
        <dbReference type="ARBA" id="ARBA00002624"/>
    </source>
</evidence>
<comment type="subcellular location">
    <subcellularLocation>
        <location evidence="2">Cell membrane</location>
        <topology evidence="2">Single-pass type II membrane protein</topology>
    </subcellularLocation>
</comment>
<dbReference type="EC" id="3.4.16.4" evidence="6"/>
<dbReference type="GO" id="GO:0006508">
    <property type="term" value="P:proteolysis"/>
    <property type="evidence" value="ECO:0007669"/>
    <property type="project" value="UniProtKB-KW"/>
</dbReference>
<feature type="domain" description="Penicillin-binding protein transpeptidase" evidence="29">
    <location>
        <begin position="363"/>
        <end position="643"/>
    </location>
</feature>
<keyword evidence="16" id="KW-0735">Signal-anchor</keyword>
<evidence type="ECO:0000256" key="14">
    <source>
        <dbReference type="ARBA" id="ARBA00022801"/>
    </source>
</evidence>
<dbReference type="Proteomes" id="UP000430670">
    <property type="component" value="Unassembled WGS sequence"/>
</dbReference>
<evidence type="ECO:0000256" key="19">
    <source>
        <dbReference type="ARBA" id="ARBA00023136"/>
    </source>
</evidence>
<keyword evidence="20" id="KW-0046">Antibiotic resistance</keyword>
<evidence type="ECO:0000256" key="6">
    <source>
        <dbReference type="ARBA" id="ARBA00012448"/>
    </source>
</evidence>
<feature type="domain" description="Glycosyl transferase family 51" evidence="30">
    <location>
        <begin position="93"/>
        <end position="268"/>
    </location>
</feature>
<dbReference type="GO" id="GO:0008955">
    <property type="term" value="F:peptidoglycan glycosyltransferase activity"/>
    <property type="evidence" value="ECO:0007669"/>
    <property type="project" value="UniProtKB-EC"/>
</dbReference>
<dbReference type="GO" id="GO:0030288">
    <property type="term" value="C:outer membrane-bounded periplasmic space"/>
    <property type="evidence" value="ECO:0007669"/>
    <property type="project" value="TreeGrafter"/>
</dbReference>
<keyword evidence="8" id="KW-1003">Cell membrane</keyword>
<dbReference type="InterPro" id="IPR012338">
    <property type="entry name" value="Beta-lactam/transpept-like"/>
</dbReference>